<dbReference type="OrthoDB" id="5427953at2759"/>
<dbReference type="AlphaFoldDB" id="A0A132BB90"/>
<organism evidence="1 2">
    <name type="scientific">Mollisia scopiformis</name>
    <name type="common">Conifer needle endophyte fungus</name>
    <name type="synonym">Phialocephala scopiformis</name>
    <dbReference type="NCBI Taxonomy" id="149040"/>
    <lineage>
        <taxon>Eukaryota</taxon>
        <taxon>Fungi</taxon>
        <taxon>Dikarya</taxon>
        <taxon>Ascomycota</taxon>
        <taxon>Pezizomycotina</taxon>
        <taxon>Leotiomycetes</taxon>
        <taxon>Helotiales</taxon>
        <taxon>Mollisiaceae</taxon>
        <taxon>Mollisia</taxon>
    </lineage>
</organism>
<name>A0A132BB90_MOLSC</name>
<evidence type="ECO:0000313" key="1">
    <source>
        <dbReference type="EMBL" id="KUJ08927.1"/>
    </source>
</evidence>
<dbReference type="GeneID" id="28823299"/>
<accession>A0A132BB90</accession>
<protein>
    <submittedName>
        <fullName evidence="1">Uncharacterized protein</fullName>
    </submittedName>
</protein>
<dbReference type="EMBL" id="KQ947433">
    <property type="protein sequence ID" value="KUJ08927.1"/>
    <property type="molecule type" value="Genomic_DNA"/>
</dbReference>
<proteinExistence type="predicted"/>
<sequence>MESRWSRWSVWKGWKLEARGSRQVTACPPRAELNVSGVVPLRNNGMGPVFLGASGFRGGFCSGLADSGDRPLSTGGGGESWSQIRRMRTYCTGNLGEVGLWTVDCGLWIVDCGLWRLGSWNAEVRRNLEKVEMAVGTVWGSGSGSGRAPSLPGTSCMGSATLRLYRPSLASASLAKPSQAELNVDRLYLTPPTKPHFAFWRLSAPLGTRLRSLADVDAADDPDPRLPESRVTWQLTFEEHIARYRDQQLIIKEDGSAQGQKFALFKIIAMSQVAFLPDSSNT</sequence>
<dbReference type="RefSeq" id="XP_018063282.1">
    <property type="nucleotide sequence ID" value="XM_018213573.1"/>
</dbReference>
<dbReference type="Proteomes" id="UP000070700">
    <property type="component" value="Unassembled WGS sequence"/>
</dbReference>
<dbReference type="KEGG" id="psco:LY89DRAFT_676308"/>
<dbReference type="InParanoid" id="A0A132BB90"/>
<reference evidence="1 2" key="1">
    <citation type="submission" date="2015-10" db="EMBL/GenBank/DDBJ databases">
        <title>Full genome of DAOMC 229536 Phialocephala scopiformis, a fungal endophyte of spruce producing the potent anti-insectan compound rugulosin.</title>
        <authorList>
            <consortium name="DOE Joint Genome Institute"/>
            <person name="Walker A.K."/>
            <person name="Frasz S.L."/>
            <person name="Seifert K.A."/>
            <person name="Miller J.D."/>
            <person name="Mondo S.J."/>
            <person name="Labutti K."/>
            <person name="Lipzen A."/>
            <person name="Dockter R."/>
            <person name="Kennedy M."/>
            <person name="Grigoriev I.V."/>
            <person name="Spatafora J.W."/>
        </authorList>
    </citation>
    <scope>NUCLEOTIDE SEQUENCE [LARGE SCALE GENOMIC DNA]</scope>
    <source>
        <strain evidence="1 2">CBS 120377</strain>
    </source>
</reference>
<gene>
    <name evidence="1" type="ORF">LY89DRAFT_676308</name>
</gene>
<evidence type="ECO:0000313" key="2">
    <source>
        <dbReference type="Proteomes" id="UP000070700"/>
    </source>
</evidence>
<keyword evidence="2" id="KW-1185">Reference proteome</keyword>